<evidence type="ECO:0008006" key="5">
    <source>
        <dbReference type="Google" id="ProtNLM"/>
    </source>
</evidence>
<feature type="transmembrane region" description="Helical" evidence="2">
    <location>
        <begin position="206"/>
        <end position="225"/>
    </location>
</feature>
<sequence>MTGQAISDWFKGLVESAAKPTFELLSATVLGTPNITSDSMTRIRELWTTSQWIANTCFVLLVTIAGVLMMVGQSLPGEISLQEVLPRLVWAFLVSNLSLTLIGYAITLANGLADAFLTAGAEQIDPAEAGKMLASGVEATLAVNHVFYVLVALVAVVLALTVAFIYVVRLTITMVLVAAAPLALMLHALPVTDGIARLWWRGLSGMLAIQTLQALVLVSALRVLFAKSDSNAPFLGIPTSHRDGVDLLLVICLLWIMIKIPSWVARTIWRQAQPRMATQLLKSLVMYHTVGRLMGGSRGRGGRGGRSTTRHGGPNRGPQGGPRRRPPGGPPGGGGSRPNGGPGGGSGSGGPTADGPAAQREPARQQPKRARVNSIKCNEGQRREQPERAPKAPGPARSADRRPPPPQPRILTSRLAWTAHPGAPLPRPTSAAPQAGPRSSATAPPIQRARRQADAACTPRTPQRVALRLERSHHYSHRGAR</sequence>
<dbReference type="EMBL" id="JBHSIT010000014">
    <property type="protein sequence ID" value="MFC4912953.1"/>
    <property type="molecule type" value="Genomic_DNA"/>
</dbReference>
<accession>A0ABV9UBP4</accession>
<gene>
    <name evidence="3" type="ORF">ACFPCY_37030</name>
</gene>
<keyword evidence="2" id="KW-1133">Transmembrane helix</keyword>
<keyword evidence="2" id="KW-0472">Membrane</keyword>
<evidence type="ECO:0000256" key="2">
    <source>
        <dbReference type="SAM" id="Phobius"/>
    </source>
</evidence>
<feature type="transmembrane region" description="Helical" evidence="2">
    <location>
        <begin position="84"/>
        <end position="106"/>
    </location>
</feature>
<name>A0ABV9UBP4_9ACTN</name>
<dbReference type="Pfam" id="PF19590">
    <property type="entry name" value="TrbL_3"/>
    <property type="match status" value="1"/>
</dbReference>
<evidence type="ECO:0000313" key="3">
    <source>
        <dbReference type="EMBL" id="MFC4912953.1"/>
    </source>
</evidence>
<keyword evidence="4" id="KW-1185">Reference proteome</keyword>
<feature type="transmembrane region" description="Helical" evidence="2">
    <location>
        <begin position="245"/>
        <end position="265"/>
    </location>
</feature>
<feature type="compositionally biased region" description="Basic and acidic residues" evidence="1">
    <location>
        <begin position="379"/>
        <end position="390"/>
    </location>
</feature>
<keyword evidence="2" id="KW-0812">Transmembrane</keyword>
<organism evidence="3 4">
    <name type="scientific">Actinomadura gamaensis</name>
    <dbReference type="NCBI Taxonomy" id="1763541"/>
    <lineage>
        <taxon>Bacteria</taxon>
        <taxon>Bacillati</taxon>
        <taxon>Actinomycetota</taxon>
        <taxon>Actinomycetes</taxon>
        <taxon>Streptosporangiales</taxon>
        <taxon>Thermomonosporaceae</taxon>
        <taxon>Actinomadura</taxon>
    </lineage>
</organism>
<feature type="region of interest" description="Disordered" evidence="1">
    <location>
        <begin position="293"/>
        <end position="481"/>
    </location>
</feature>
<proteinExistence type="predicted"/>
<feature type="transmembrane region" description="Helical" evidence="2">
    <location>
        <begin position="146"/>
        <end position="168"/>
    </location>
</feature>
<feature type="transmembrane region" description="Helical" evidence="2">
    <location>
        <begin position="52"/>
        <end position="72"/>
    </location>
</feature>
<feature type="compositionally biased region" description="Gly residues" evidence="1">
    <location>
        <begin position="331"/>
        <end position="352"/>
    </location>
</feature>
<dbReference type="Proteomes" id="UP001595872">
    <property type="component" value="Unassembled WGS sequence"/>
</dbReference>
<protein>
    <recommendedName>
        <fullName evidence="5">TrbL/VirB6 plasmid conjugal transfer protein</fullName>
    </recommendedName>
</protein>
<comment type="caution">
    <text evidence="3">The sequence shown here is derived from an EMBL/GenBank/DDBJ whole genome shotgun (WGS) entry which is preliminary data.</text>
</comment>
<dbReference type="InterPro" id="IPR045782">
    <property type="entry name" value="TrbL_3"/>
</dbReference>
<dbReference type="RefSeq" id="WP_378263388.1">
    <property type="nucleotide sequence ID" value="NZ_JBHSIT010000014.1"/>
</dbReference>
<reference evidence="4" key="1">
    <citation type="journal article" date="2019" name="Int. J. Syst. Evol. Microbiol.">
        <title>The Global Catalogue of Microorganisms (GCM) 10K type strain sequencing project: providing services to taxonomists for standard genome sequencing and annotation.</title>
        <authorList>
            <consortium name="The Broad Institute Genomics Platform"/>
            <consortium name="The Broad Institute Genome Sequencing Center for Infectious Disease"/>
            <person name="Wu L."/>
            <person name="Ma J."/>
        </authorList>
    </citation>
    <scope>NUCLEOTIDE SEQUENCE [LARGE SCALE GENOMIC DNA]</scope>
    <source>
        <strain evidence="4">KLKA75</strain>
    </source>
</reference>
<evidence type="ECO:0000313" key="4">
    <source>
        <dbReference type="Proteomes" id="UP001595872"/>
    </source>
</evidence>
<feature type="transmembrane region" description="Helical" evidence="2">
    <location>
        <begin position="175"/>
        <end position="200"/>
    </location>
</feature>
<evidence type="ECO:0000256" key="1">
    <source>
        <dbReference type="SAM" id="MobiDB-lite"/>
    </source>
</evidence>
<feature type="compositionally biased region" description="Gly residues" evidence="1">
    <location>
        <begin position="293"/>
        <end position="305"/>
    </location>
</feature>